<feature type="region of interest" description="Disordered" evidence="1">
    <location>
        <begin position="1"/>
        <end position="35"/>
    </location>
</feature>
<evidence type="ECO:0000313" key="3">
    <source>
        <dbReference type="Proteomes" id="UP000053890"/>
    </source>
</evidence>
<gene>
    <name evidence="2" type="ORF">RHOBADRAFT_51336</name>
</gene>
<sequence>MAPPKQPPHQPAPERLEVPTLPPPSSRFVLPPPPSALLDRLQAFLPQIRDANAHLDPPQPGTASPDEAVVVEEITDSSDDDSSTDDDDSTTSDDDSDEGDSDDGETAERQQQGVATEQVAPPAGAADDGAGSLARLLDISARPTVVRSKLLVQEEPVAGAHAGRDDMQAD</sequence>
<dbReference type="AlphaFoldDB" id="A0A194SAK5"/>
<dbReference type="EMBL" id="KQ474074">
    <property type="protein sequence ID" value="KPV77490.1"/>
    <property type="molecule type" value="Genomic_DNA"/>
</dbReference>
<proteinExistence type="predicted"/>
<name>A0A194SAK5_RHOGW</name>
<feature type="region of interest" description="Disordered" evidence="1">
    <location>
        <begin position="48"/>
        <end position="130"/>
    </location>
</feature>
<dbReference type="RefSeq" id="XP_018273539.1">
    <property type="nucleotide sequence ID" value="XM_018415783.1"/>
</dbReference>
<protein>
    <submittedName>
        <fullName evidence="2">Uncharacterized protein</fullName>
    </submittedName>
</protein>
<feature type="compositionally biased region" description="Acidic residues" evidence="1">
    <location>
        <begin position="69"/>
        <end position="105"/>
    </location>
</feature>
<keyword evidence="3" id="KW-1185">Reference proteome</keyword>
<dbReference type="OrthoDB" id="1112980at2759"/>
<organism evidence="2 3">
    <name type="scientific">Rhodotorula graminis (strain WP1)</name>
    <dbReference type="NCBI Taxonomy" id="578459"/>
    <lineage>
        <taxon>Eukaryota</taxon>
        <taxon>Fungi</taxon>
        <taxon>Dikarya</taxon>
        <taxon>Basidiomycota</taxon>
        <taxon>Pucciniomycotina</taxon>
        <taxon>Microbotryomycetes</taxon>
        <taxon>Sporidiobolales</taxon>
        <taxon>Sporidiobolaceae</taxon>
        <taxon>Rhodotorula</taxon>
    </lineage>
</organism>
<dbReference type="GeneID" id="28976231"/>
<dbReference type="Proteomes" id="UP000053890">
    <property type="component" value="Unassembled WGS sequence"/>
</dbReference>
<reference evidence="2 3" key="1">
    <citation type="journal article" date="2015" name="Front. Microbiol.">
        <title>Genome sequence of the plant growth promoting endophytic yeast Rhodotorula graminis WP1.</title>
        <authorList>
            <person name="Firrincieli A."/>
            <person name="Otillar R."/>
            <person name="Salamov A."/>
            <person name="Schmutz J."/>
            <person name="Khan Z."/>
            <person name="Redman R.S."/>
            <person name="Fleck N.D."/>
            <person name="Lindquist E."/>
            <person name="Grigoriev I.V."/>
            <person name="Doty S.L."/>
        </authorList>
    </citation>
    <scope>NUCLEOTIDE SEQUENCE [LARGE SCALE GENOMIC DNA]</scope>
    <source>
        <strain evidence="2 3">WP1</strain>
    </source>
</reference>
<feature type="compositionally biased region" description="Pro residues" evidence="1">
    <location>
        <begin position="20"/>
        <end position="35"/>
    </location>
</feature>
<dbReference type="STRING" id="578459.A0A194SAK5"/>
<evidence type="ECO:0000313" key="2">
    <source>
        <dbReference type="EMBL" id="KPV77490.1"/>
    </source>
</evidence>
<evidence type="ECO:0000256" key="1">
    <source>
        <dbReference type="SAM" id="MobiDB-lite"/>
    </source>
</evidence>
<feature type="compositionally biased region" description="Pro residues" evidence="1">
    <location>
        <begin position="1"/>
        <end position="11"/>
    </location>
</feature>
<feature type="compositionally biased region" description="Low complexity" evidence="1">
    <location>
        <begin position="120"/>
        <end position="130"/>
    </location>
</feature>
<accession>A0A194SAK5</accession>